<proteinExistence type="predicted"/>
<accession>A0A2K5KKH8</accession>
<evidence type="ECO:0000256" key="1">
    <source>
        <dbReference type="SAM" id="Phobius"/>
    </source>
</evidence>
<dbReference type="Proteomes" id="UP000233060">
    <property type="component" value="Unassembled WGS sequence"/>
</dbReference>
<feature type="transmembrane region" description="Helical" evidence="1">
    <location>
        <begin position="38"/>
        <end position="55"/>
    </location>
</feature>
<dbReference type="Ensembl" id="ENSCATT00000006327.1">
    <property type="protein sequence ID" value="ENSCATP00000001194.1"/>
    <property type="gene ID" value="ENSCATG00000005820.1"/>
</dbReference>
<keyword evidence="1" id="KW-0812">Transmembrane</keyword>
<dbReference type="Bgee" id="ENSCATG00000005820">
    <property type="expression patterns" value="Expressed in frontal cortex and 5 other cell types or tissues"/>
</dbReference>
<keyword evidence="1" id="KW-0472">Membrane</keyword>
<dbReference type="OMA" id="GNSAWHI"/>
<keyword evidence="3" id="KW-1185">Reference proteome</keyword>
<evidence type="ECO:0000313" key="3">
    <source>
        <dbReference type="Proteomes" id="UP000233060"/>
    </source>
</evidence>
<keyword evidence="1" id="KW-1133">Transmembrane helix</keyword>
<reference evidence="2" key="1">
    <citation type="submission" date="2025-08" db="UniProtKB">
        <authorList>
            <consortium name="Ensembl"/>
        </authorList>
    </citation>
    <scope>IDENTIFICATION</scope>
</reference>
<dbReference type="AlphaFoldDB" id="A0A2K5KKH8"/>
<name>A0A2K5KKH8_CERAT</name>
<organism evidence="2 3">
    <name type="scientific">Cercocebus atys</name>
    <name type="common">Sooty mangabey</name>
    <name type="synonym">Cercocebus torquatus atys</name>
    <dbReference type="NCBI Taxonomy" id="9531"/>
    <lineage>
        <taxon>Eukaryota</taxon>
        <taxon>Metazoa</taxon>
        <taxon>Chordata</taxon>
        <taxon>Craniata</taxon>
        <taxon>Vertebrata</taxon>
        <taxon>Euteleostomi</taxon>
        <taxon>Mammalia</taxon>
        <taxon>Eutheria</taxon>
        <taxon>Euarchontoglires</taxon>
        <taxon>Primates</taxon>
        <taxon>Haplorrhini</taxon>
        <taxon>Catarrhini</taxon>
        <taxon>Cercopithecidae</taxon>
        <taxon>Cercopithecinae</taxon>
        <taxon>Cercocebus</taxon>
    </lineage>
</organism>
<dbReference type="GeneTree" id="ENSGT00910000147447"/>
<protein>
    <submittedName>
        <fullName evidence="2">Uncharacterized protein</fullName>
    </submittedName>
</protein>
<evidence type="ECO:0000313" key="2">
    <source>
        <dbReference type="Ensembl" id="ENSCATP00000001194.1"/>
    </source>
</evidence>
<reference evidence="2" key="2">
    <citation type="submission" date="2025-09" db="UniProtKB">
        <authorList>
            <consortium name="Ensembl"/>
        </authorList>
    </citation>
    <scope>IDENTIFICATION</scope>
</reference>
<sequence>MCVCVHMCVHIHTPQSHIHNYNTEVRIKSKVPTYFKSLEALVGMLHVFSLLFFTVSSQSSGNSAWHIVGVW</sequence>